<keyword evidence="1" id="KW-0472">Membrane</keyword>
<dbReference type="RefSeq" id="WP_047847202.1">
    <property type="nucleotide sequence ID" value="NZ_AEJF01000088.1"/>
</dbReference>
<dbReference type="PATRIC" id="fig|908627.4.peg.3063"/>
<feature type="transmembrane region" description="Helical" evidence="1">
    <location>
        <begin position="43"/>
        <end position="61"/>
    </location>
</feature>
<dbReference type="AlphaFoldDB" id="A0A0J1G0C8"/>
<evidence type="ECO:0000256" key="1">
    <source>
        <dbReference type="SAM" id="Phobius"/>
    </source>
</evidence>
<dbReference type="OrthoDB" id="9133979at2"/>
<organism evidence="2 3">
    <name type="scientific">Caballeronia mineralivorans PML1(12)</name>
    <dbReference type="NCBI Taxonomy" id="908627"/>
    <lineage>
        <taxon>Bacteria</taxon>
        <taxon>Pseudomonadati</taxon>
        <taxon>Pseudomonadota</taxon>
        <taxon>Betaproteobacteria</taxon>
        <taxon>Burkholderiales</taxon>
        <taxon>Burkholderiaceae</taxon>
        <taxon>Caballeronia</taxon>
    </lineage>
</organism>
<proteinExistence type="predicted"/>
<gene>
    <name evidence="2" type="ORF">EOS_13750</name>
</gene>
<reference evidence="2 3" key="1">
    <citation type="journal article" date="2015" name="Genome Announc.">
        <title>Draft Genome Sequence of Burkholderia sp. Strain PML1(12), an Ectomycorrhizosphere-Inhabiting Bacterium with Effective Mineral-Weathering Ability.</title>
        <authorList>
            <person name="Uroz S."/>
            <person name="Oger P."/>
        </authorList>
    </citation>
    <scope>NUCLEOTIDE SEQUENCE [LARGE SCALE GENOMIC DNA]</scope>
    <source>
        <strain evidence="3">PML1(12)</strain>
    </source>
</reference>
<protein>
    <submittedName>
        <fullName evidence="2">Uncharacterized protein</fullName>
    </submittedName>
</protein>
<feature type="transmembrane region" description="Helical" evidence="1">
    <location>
        <begin position="12"/>
        <end position="37"/>
    </location>
</feature>
<dbReference type="EMBL" id="AEJF01000088">
    <property type="protein sequence ID" value="KLU25638.1"/>
    <property type="molecule type" value="Genomic_DNA"/>
</dbReference>
<accession>A0A0J1G0C8</accession>
<evidence type="ECO:0000313" key="2">
    <source>
        <dbReference type="EMBL" id="KLU25638.1"/>
    </source>
</evidence>
<name>A0A0J1G0C8_9BURK</name>
<dbReference type="Proteomes" id="UP000035963">
    <property type="component" value="Unassembled WGS sequence"/>
</dbReference>
<keyword evidence="3" id="KW-1185">Reference proteome</keyword>
<evidence type="ECO:0000313" key="3">
    <source>
        <dbReference type="Proteomes" id="UP000035963"/>
    </source>
</evidence>
<comment type="caution">
    <text evidence="2">The sequence shown here is derived from an EMBL/GenBank/DDBJ whole genome shotgun (WGS) entry which is preliminary data.</text>
</comment>
<keyword evidence="1" id="KW-0812">Transmembrane</keyword>
<sequence length="120" mass="12877">MKPSTAIALRANVVLFSTSTGIASAPFLVSAILFGLPEGGTPALPYQIGIFAGALFTMGFLRWRARLAFDAAYRAGLVEVNEHTEFRALISPDCPQAWLVQLHIELRGGAVNTSAYVSDH</sequence>
<keyword evidence="1" id="KW-1133">Transmembrane helix</keyword>